<evidence type="ECO:0000259" key="10">
    <source>
        <dbReference type="PROSITE" id="PS51294"/>
    </source>
</evidence>
<keyword evidence="2" id="KW-0677">Repeat</keyword>
<dbReference type="FunFam" id="1.10.10.60:FF:000077">
    <property type="entry name" value="MYB transcription factor"/>
    <property type="match status" value="1"/>
</dbReference>
<organism evidence="11 12">
    <name type="scientific">Brassica campestris</name>
    <name type="common">Field mustard</name>
    <dbReference type="NCBI Taxonomy" id="3711"/>
    <lineage>
        <taxon>Eukaryota</taxon>
        <taxon>Viridiplantae</taxon>
        <taxon>Streptophyta</taxon>
        <taxon>Embryophyta</taxon>
        <taxon>Tracheophyta</taxon>
        <taxon>Spermatophyta</taxon>
        <taxon>Magnoliopsida</taxon>
        <taxon>eudicotyledons</taxon>
        <taxon>Gunneridae</taxon>
        <taxon>Pentapetalae</taxon>
        <taxon>rosids</taxon>
        <taxon>malvids</taxon>
        <taxon>Brassicales</taxon>
        <taxon>Brassicaceae</taxon>
        <taxon>Brassiceae</taxon>
        <taxon>Brassica</taxon>
    </lineage>
</organism>
<reference evidence="11 12" key="1">
    <citation type="journal article" date="2011" name="Nat. Genet.">
        <title>The genome of the mesopolyploid crop species Brassica rapa.</title>
        <authorList>
            <consortium name="Brassica rapa Genome Sequencing Project Consortium"/>
            <person name="Wang X."/>
            <person name="Wang H."/>
            <person name="Wang J."/>
            <person name="Sun R."/>
            <person name="Wu J."/>
            <person name="Liu S."/>
            <person name="Bai Y."/>
            <person name="Mun J.H."/>
            <person name="Bancroft I."/>
            <person name="Cheng F."/>
            <person name="Huang S."/>
            <person name="Li X."/>
            <person name="Hua W."/>
            <person name="Wang J."/>
            <person name="Wang X."/>
            <person name="Freeling M."/>
            <person name="Pires J.C."/>
            <person name="Paterson A.H."/>
            <person name="Chalhoub B."/>
            <person name="Wang B."/>
            <person name="Hayward A."/>
            <person name="Sharpe A.G."/>
            <person name="Park B.S."/>
            <person name="Weisshaar B."/>
            <person name="Liu B."/>
            <person name="Li B."/>
            <person name="Liu B."/>
            <person name="Tong C."/>
            <person name="Song C."/>
            <person name="Duran C."/>
            <person name="Peng C."/>
            <person name="Geng C."/>
            <person name="Koh C."/>
            <person name="Lin C."/>
            <person name="Edwards D."/>
            <person name="Mu D."/>
            <person name="Shen D."/>
            <person name="Soumpourou E."/>
            <person name="Li F."/>
            <person name="Fraser F."/>
            <person name="Conant G."/>
            <person name="Lassalle G."/>
            <person name="King G.J."/>
            <person name="Bonnema G."/>
            <person name="Tang H."/>
            <person name="Wang H."/>
            <person name="Belcram H."/>
            <person name="Zhou H."/>
            <person name="Hirakawa H."/>
            <person name="Abe H."/>
            <person name="Guo H."/>
            <person name="Wang H."/>
            <person name="Jin H."/>
            <person name="Parkin I.A."/>
            <person name="Batley J."/>
            <person name="Kim J.S."/>
            <person name="Just J."/>
            <person name="Li J."/>
            <person name="Xu J."/>
            <person name="Deng J."/>
            <person name="Kim J.A."/>
            <person name="Li J."/>
            <person name="Yu J."/>
            <person name="Meng J."/>
            <person name="Wang J."/>
            <person name="Min J."/>
            <person name="Poulain J."/>
            <person name="Wang J."/>
            <person name="Hatakeyama K."/>
            <person name="Wu K."/>
            <person name="Wang L."/>
            <person name="Fang L."/>
            <person name="Trick M."/>
            <person name="Links M.G."/>
            <person name="Zhao M."/>
            <person name="Jin M."/>
            <person name="Ramchiary N."/>
            <person name="Drou N."/>
            <person name="Berkman P.J."/>
            <person name="Cai Q."/>
            <person name="Huang Q."/>
            <person name="Li R."/>
            <person name="Tabata S."/>
            <person name="Cheng S."/>
            <person name="Zhang S."/>
            <person name="Zhang S."/>
            <person name="Huang S."/>
            <person name="Sato S."/>
            <person name="Sun S."/>
            <person name="Kwon S.J."/>
            <person name="Choi S.R."/>
            <person name="Lee T.H."/>
            <person name="Fan W."/>
            <person name="Zhao X."/>
            <person name="Tan X."/>
            <person name="Xu X."/>
            <person name="Wang Y."/>
            <person name="Qiu Y."/>
            <person name="Yin Y."/>
            <person name="Li Y."/>
            <person name="Du Y."/>
            <person name="Liao Y."/>
            <person name="Lim Y."/>
            <person name="Narusaka Y."/>
            <person name="Wang Y."/>
            <person name="Wang Z."/>
            <person name="Li Z."/>
            <person name="Wang Z."/>
            <person name="Xiong Z."/>
            <person name="Zhang Z."/>
        </authorList>
    </citation>
    <scope>NUCLEOTIDE SEQUENCE [LARGE SCALE GENOMIC DNA]</scope>
    <source>
        <strain evidence="11 12">cv. Chiifu-401-42</strain>
    </source>
</reference>
<evidence type="ECO:0000256" key="1">
    <source>
        <dbReference type="ARBA" id="ARBA00004123"/>
    </source>
</evidence>
<dbReference type="Proteomes" id="UP000011750">
    <property type="component" value="Chromosome A03"/>
</dbReference>
<feature type="domain" description="HTH myb-type" evidence="10">
    <location>
        <begin position="11"/>
        <end position="67"/>
    </location>
</feature>
<dbReference type="InterPro" id="IPR009057">
    <property type="entry name" value="Homeodomain-like_sf"/>
</dbReference>
<evidence type="ECO:0000313" key="12">
    <source>
        <dbReference type="Proteomes" id="UP000011750"/>
    </source>
</evidence>
<keyword evidence="12" id="KW-1185">Reference proteome</keyword>
<comment type="subcellular location">
    <subcellularLocation>
        <location evidence="1">Nucleus</location>
    </subcellularLocation>
</comment>
<dbReference type="SMART" id="SM00717">
    <property type="entry name" value="SANT"/>
    <property type="match status" value="2"/>
</dbReference>
<dbReference type="eggNOG" id="KOG0048">
    <property type="taxonomic scope" value="Eukaryota"/>
</dbReference>
<protein>
    <submittedName>
        <fullName evidence="11">Uncharacterized protein</fullName>
    </submittedName>
</protein>
<evidence type="ECO:0000256" key="5">
    <source>
        <dbReference type="ARBA" id="ARBA00023159"/>
    </source>
</evidence>
<accession>M4DRL1</accession>
<dbReference type="AlphaFoldDB" id="M4DRL1"/>
<keyword evidence="5" id="KW-0010">Activator</keyword>
<dbReference type="InParanoid" id="M4DRL1"/>
<dbReference type="GO" id="GO:0045893">
    <property type="term" value="P:positive regulation of DNA-templated transcription"/>
    <property type="evidence" value="ECO:0007669"/>
    <property type="project" value="UniProtKB-ARBA"/>
</dbReference>
<dbReference type="InterPro" id="IPR051953">
    <property type="entry name" value="Plant_SW-associated_TFs"/>
</dbReference>
<dbReference type="GO" id="GO:0006355">
    <property type="term" value="P:regulation of DNA-templated transcription"/>
    <property type="evidence" value="ECO:0000318"/>
    <property type="project" value="GO_Central"/>
</dbReference>
<sequence>MLKTIAVERPKQRQRKGFWSPEEDEKLRSFILSHGHSCWTTVPIKAGLQRNGKSCRLRWINYLRPGLKRNMINAEEEEIILTFHSSLGNKWSRIAKFLPGRTDNEIKNYWHSHLKKKWLKSQKLQHATSMSTSSESLVACGRRNPQTLISNHVISFQPLPEKTSSSPSQESNDNNNNYSCSSGPEIARLFFSEWFTSSDPYFDHSSNLTDSNHIQTPNIQGPASDYEESGDVNQFYYNEMVMMSNSNWTLNDVVFGSKRRRGRAGNSRLGTGIVRSSSEQTGESVPPVKLFSARLSLTRLVRLNKLSGICRRICFLAGRFVRLVRNLDVLERVYTIETQIMQIMDAIGIQNRVVVVNVVWRCLETYQARNNFFSHNSKRFDEEFWLILNSSIDSATVIRPQSLRLKLMEVLHENLLTMSLIALDFSYLPDVKVPGSVLLDEFQKAVTGMEGADVLSSVKMF</sequence>
<evidence type="ECO:0000256" key="3">
    <source>
        <dbReference type="ARBA" id="ARBA00023015"/>
    </source>
</evidence>
<evidence type="ECO:0000256" key="6">
    <source>
        <dbReference type="ARBA" id="ARBA00023163"/>
    </source>
</evidence>
<reference evidence="11 12" key="2">
    <citation type="journal article" date="2018" name="Hortic Res">
        <title>Improved Brassica rapa reference genome by single-molecule sequencing and chromosome conformation capture technologies.</title>
        <authorList>
            <person name="Zhang L."/>
            <person name="Cai X."/>
            <person name="Wu J."/>
            <person name="Liu M."/>
            <person name="Grob S."/>
            <person name="Cheng F."/>
            <person name="Liang J."/>
            <person name="Cai C."/>
            <person name="Liu Z."/>
            <person name="Liu B."/>
            <person name="Wang F."/>
            <person name="Li S."/>
            <person name="Liu F."/>
            <person name="Li X."/>
            <person name="Cheng L."/>
            <person name="Yang W."/>
            <person name="Li M.H."/>
            <person name="Grossniklaus U."/>
            <person name="Zheng H."/>
            <person name="Wang X."/>
        </authorList>
    </citation>
    <scope>NUCLEOTIDE SEQUENCE [LARGE SCALE GENOMIC DNA]</scope>
    <source>
        <strain evidence="11 12">cv. Chiifu-401-42</strain>
    </source>
</reference>
<dbReference type="PANTHER" id="PTHR47997:SF11">
    <property type="entry name" value="TRANSCRIPTION FACTOR LAF1"/>
    <property type="match status" value="1"/>
</dbReference>
<evidence type="ECO:0000256" key="7">
    <source>
        <dbReference type="ARBA" id="ARBA00023242"/>
    </source>
</evidence>
<dbReference type="Pfam" id="PF00249">
    <property type="entry name" value="Myb_DNA-binding"/>
    <property type="match status" value="2"/>
</dbReference>
<evidence type="ECO:0000259" key="9">
    <source>
        <dbReference type="PROSITE" id="PS50090"/>
    </source>
</evidence>
<keyword evidence="6" id="KW-0804">Transcription</keyword>
<feature type="domain" description="Myb-like" evidence="9">
    <location>
        <begin position="11"/>
        <end position="63"/>
    </location>
</feature>
<feature type="domain" description="Myb-like" evidence="9">
    <location>
        <begin position="64"/>
        <end position="114"/>
    </location>
</feature>
<evidence type="ECO:0000256" key="4">
    <source>
        <dbReference type="ARBA" id="ARBA00023125"/>
    </source>
</evidence>
<reference evidence="11" key="3">
    <citation type="submission" date="2023-03" db="UniProtKB">
        <authorList>
            <consortium name="EnsemblPlants"/>
        </authorList>
    </citation>
    <scope>IDENTIFICATION</scope>
    <source>
        <strain evidence="11">cv. Chiifu-401-42</strain>
    </source>
</reference>
<keyword evidence="4" id="KW-0238">DNA-binding</keyword>
<dbReference type="Gene3D" id="1.10.10.60">
    <property type="entry name" value="Homeodomain-like"/>
    <property type="match status" value="2"/>
</dbReference>
<dbReference type="HOGENOM" id="CLU_593616_0_0_1"/>
<dbReference type="SUPFAM" id="SSF46689">
    <property type="entry name" value="Homeodomain-like"/>
    <property type="match status" value="1"/>
</dbReference>
<keyword evidence="3" id="KW-0805">Transcription regulation</keyword>
<dbReference type="InterPro" id="IPR017930">
    <property type="entry name" value="Myb_dom"/>
</dbReference>
<feature type="domain" description="HTH myb-type" evidence="10">
    <location>
        <begin position="75"/>
        <end position="118"/>
    </location>
</feature>
<dbReference type="GO" id="GO:0000976">
    <property type="term" value="F:transcription cis-regulatory region binding"/>
    <property type="evidence" value="ECO:0000318"/>
    <property type="project" value="GO_Central"/>
</dbReference>
<evidence type="ECO:0000256" key="2">
    <source>
        <dbReference type="ARBA" id="ARBA00022737"/>
    </source>
</evidence>
<evidence type="ECO:0000313" key="11">
    <source>
        <dbReference type="EnsemblPlants" id="Bra019154.1-P"/>
    </source>
</evidence>
<evidence type="ECO:0000256" key="8">
    <source>
        <dbReference type="SAM" id="MobiDB-lite"/>
    </source>
</evidence>
<name>M4DRL1_BRACM</name>
<dbReference type="FunCoup" id="M4DRL1">
    <property type="interactions" value="1"/>
</dbReference>
<dbReference type="GO" id="GO:0005634">
    <property type="term" value="C:nucleus"/>
    <property type="evidence" value="ECO:0000318"/>
    <property type="project" value="GO_Central"/>
</dbReference>
<dbReference type="STRING" id="51351.M4DRL1"/>
<proteinExistence type="predicted"/>
<dbReference type="PANTHER" id="PTHR47997">
    <property type="entry name" value="MYB DOMAIN PROTEIN 55"/>
    <property type="match status" value="1"/>
</dbReference>
<keyword evidence="7" id="KW-0539">Nucleus</keyword>
<dbReference type="PROSITE" id="PS51294">
    <property type="entry name" value="HTH_MYB"/>
    <property type="match status" value="2"/>
</dbReference>
<dbReference type="EnsemblPlants" id="Bra019154.1">
    <property type="protein sequence ID" value="Bra019154.1-P"/>
    <property type="gene ID" value="Bra019154"/>
</dbReference>
<feature type="compositionally biased region" description="Low complexity" evidence="8">
    <location>
        <begin position="164"/>
        <end position="179"/>
    </location>
</feature>
<dbReference type="CDD" id="cd00167">
    <property type="entry name" value="SANT"/>
    <property type="match status" value="2"/>
</dbReference>
<feature type="region of interest" description="Disordered" evidence="8">
    <location>
        <begin position="158"/>
        <end position="179"/>
    </location>
</feature>
<dbReference type="InterPro" id="IPR001005">
    <property type="entry name" value="SANT/Myb"/>
</dbReference>
<dbReference type="Gramene" id="Bra019154.1">
    <property type="protein sequence ID" value="Bra019154.1-P"/>
    <property type="gene ID" value="Bra019154"/>
</dbReference>
<dbReference type="PROSITE" id="PS50090">
    <property type="entry name" value="MYB_LIKE"/>
    <property type="match status" value="2"/>
</dbReference>